<dbReference type="Gene3D" id="3.30.457.10">
    <property type="entry name" value="Copper amine oxidase-like, N-terminal domain"/>
    <property type="match status" value="1"/>
</dbReference>
<evidence type="ECO:0000259" key="2">
    <source>
        <dbReference type="Pfam" id="PF07833"/>
    </source>
</evidence>
<evidence type="ECO:0000313" key="3">
    <source>
        <dbReference type="EMBL" id="SDE87762.1"/>
    </source>
</evidence>
<sequence length="380" mass="42827">MWKKILYTLFVAFCLPSFFSQGVHADVAPPIQVIWNDNSLPEVKVIVKEGRVYLPLRKTTDLLQGVTVWNKKTNTITIQRPETTISLNIGSKSAKVNDKAISFDSPPFVMQGVTYVPLRFTVTAFGIDVSWNAKESLVSVTTGEQLTSASSNGEYFWLDNHSGSVYALFNNKSISKLGDTTFKIEGISPLYSSITLIDPDTYLFNITRHGGTTLALRDHYQILIHDSKIVKTALVRYFDGIVDSNQVEHNGEVIMRDGSTVIFVNPNGSINKSFDLAKLTNLDENTFNVEAVFDDYLLVKAHPYGTLWLIDRSTNEAVALYKTLLTKEQQQRVDTWDKTDMSFQGDGLSFIKRDGQKLTLTFTEWWFSNEVSSLQFNIPN</sequence>
<accession>A0A1G7GHY4</accession>
<keyword evidence="1" id="KW-0732">Signal</keyword>
<dbReference type="InterPro" id="IPR012854">
    <property type="entry name" value="Cu_amine_oxidase-like_N"/>
</dbReference>
<feature type="domain" description="Copper amine oxidase-like N-terminal" evidence="2">
    <location>
        <begin position="41"/>
        <end position="139"/>
    </location>
</feature>
<evidence type="ECO:0000313" key="4">
    <source>
        <dbReference type="Proteomes" id="UP000198972"/>
    </source>
</evidence>
<dbReference type="InterPro" id="IPR036582">
    <property type="entry name" value="Mao_N_sf"/>
</dbReference>
<dbReference type="AlphaFoldDB" id="A0A1G7GHY4"/>
<proteinExistence type="predicted"/>
<feature type="signal peptide" evidence="1">
    <location>
        <begin position="1"/>
        <end position="25"/>
    </location>
</feature>
<dbReference type="Proteomes" id="UP000198972">
    <property type="component" value="Unassembled WGS sequence"/>
</dbReference>
<gene>
    <name evidence="3" type="ORF">SAMN04488542_10364</name>
</gene>
<dbReference type="EMBL" id="FNBG01000003">
    <property type="protein sequence ID" value="SDE87762.1"/>
    <property type="molecule type" value="Genomic_DNA"/>
</dbReference>
<dbReference type="STRING" id="670482.SAMN04488542_10364"/>
<reference evidence="3 4" key="1">
    <citation type="submission" date="2016-10" db="EMBL/GenBank/DDBJ databases">
        <authorList>
            <person name="de Groot N.N."/>
        </authorList>
    </citation>
    <scope>NUCLEOTIDE SEQUENCE [LARGE SCALE GENOMIC DNA]</scope>
    <source>
        <strain evidence="3 4">DSM 28129</strain>
    </source>
</reference>
<dbReference type="SUPFAM" id="SSF55383">
    <property type="entry name" value="Copper amine oxidase, domain N"/>
    <property type="match status" value="1"/>
</dbReference>
<name>A0A1G7GHY4_9BACL</name>
<feature type="chain" id="PRO_5011528923" evidence="1">
    <location>
        <begin position="26"/>
        <end position="380"/>
    </location>
</feature>
<evidence type="ECO:0000256" key="1">
    <source>
        <dbReference type="SAM" id="SignalP"/>
    </source>
</evidence>
<dbReference type="RefSeq" id="WP_175471306.1">
    <property type="nucleotide sequence ID" value="NZ_FNBG01000003.1"/>
</dbReference>
<keyword evidence="4" id="KW-1185">Reference proteome</keyword>
<organism evidence="3 4">
    <name type="scientific">Fontibacillus panacisegetis</name>
    <dbReference type="NCBI Taxonomy" id="670482"/>
    <lineage>
        <taxon>Bacteria</taxon>
        <taxon>Bacillati</taxon>
        <taxon>Bacillota</taxon>
        <taxon>Bacilli</taxon>
        <taxon>Bacillales</taxon>
        <taxon>Paenibacillaceae</taxon>
        <taxon>Fontibacillus</taxon>
    </lineage>
</organism>
<dbReference type="Pfam" id="PF07833">
    <property type="entry name" value="Cu_amine_oxidN1"/>
    <property type="match status" value="1"/>
</dbReference>
<protein>
    <submittedName>
        <fullName evidence="3">Copper amine oxidase N-terminal domain-containing protein</fullName>
    </submittedName>
</protein>